<keyword evidence="1" id="KW-0175">Coiled coil</keyword>
<keyword evidence="3" id="KW-1185">Reference proteome</keyword>
<sequence>SPDLAIMGNKCSLKKSGVDNLHEKTVNDIRSDYESQILLLEDELNRVKNEKREEEINRHMEVTELRALVTTLEKQLVEKSITAKEDRKLSAGTVHRRILKSVHGTYLRANEPEWKVDFVDRPPQAWEHWFLEDWGGKIVLRGRGGPGKPTQFICAYPTGGVDLVGCAQGWEKWMPLKNENGSWSFLSAHGKWLSALDDGSVKTVDNRDGWEQFWLEDWE</sequence>
<reference evidence="3" key="1">
    <citation type="submission" date="2022-10" db="EMBL/GenBank/DDBJ databases">
        <title>Genome assembly of Pristionchus species.</title>
        <authorList>
            <person name="Yoshida K."/>
            <person name="Sommer R.J."/>
        </authorList>
    </citation>
    <scope>NUCLEOTIDE SEQUENCE [LARGE SCALE GENOMIC DNA]</scope>
    <source>
        <strain evidence="3">RS5460</strain>
    </source>
</reference>
<evidence type="ECO:0000313" key="2">
    <source>
        <dbReference type="EMBL" id="GMR37466.1"/>
    </source>
</evidence>
<proteinExistence type="predicted"/>
<evidence type="ECO:0000313" key="3">
    <source>
        <dbReference type="Proteomes" id="UP001328107"/>
    </source>
</evidence>
<gene>
    <name evidence="2" type="ORF">PMAYCL1PPCAC_07661</name>
</gene>
<comment type="caution">
    <text evidence="2">The sequence shown here is derived from an EMBL/GenBank/DDBJ whole genome shotgun (WGS) entry which is preliminary data.</text>
</comment>
<dbReference type="InterPro" id="IPR008999">
    <property type="entry name" value="Actin-crosslinking"/>
</dbReference>
<dbReference type="EMBL" id="BTRK01000002">
    <property type="protein sequence ID" value="GMR37466.1"/>
    <property type="molecule type" value="Genomic_DNA"/>
</dbReference>
<feature type="non-terminal residue" evidence="2">
    <location>
        <position position="1"/>
    </location>
</feature>
<dbReference type="PANTHER" id="PTHR33351">
    <property type="entry name" value="HISACTOPHILIN-1-RELATED"/>
    <property type="match status" value="1"/>
</dbReference>
<dbReference type="InterPro" id="IPR052883">
    <property type="entry name" value="Hisactophilin"/>
</dbReference>
<dbReference type="Gene3D" id="2.80.10.50">
    <property type="match status" value="1"/>
</dbReference>
<dbReference type="SUPFAM" id="SSF50405">
    <property type="entry name" value="Actin-crosslinking proteins"/>
    <property type="match status" value="1"/>
</dbReference>
<dbReference type="CDD" id="cd00257">
    <property type="entry name" value="beta-trefoil_FSCN-like"/>
    <property type="match status" value="1"/>
</dbReference>
<dbReference type="Proteomes" id="UP001328107">
    <property type="component" value="Unassembled WGS sequence"/>
</dbReference>
<dbReference type="GO" id="GO:0015629">
    <property type="term" value="C:actin cytoskeleton"/>
    <property type="evidence" value="ECO:0007669"/>
    <property type="project" value="TreeGrafter"/>
</dbReference>
<accession>A0AAN4ZE52</accession>
<name>A0AAN4ZE52_9BILA</name>
<dbReference type="GO" id="GO:0030041">
    <property type="term" value="P:actin filament polymerization"/>
    <property type="evidence" value="ECO:0007669"/>
    <property type="project" value="TreeGrafter"/>
</dbReference>
<feature type="coiled-coil region" evidence="1">
    <location>
        <begin position="30"/>
        <end position="57"/>
    </location>
</feature>
<organism evidence="2 3">
    <name type="scientific">Pristionchus mayeri</name>
    <dbReference type="NCBI Taxonomy" id="1317129"/>
    <lineage>
        <taxon>Eukaryota</taxon>
        <taxon>Metazoa</taxon>
        <taxon>Ecdysozoa</taxon>
        <taxon>Nematoda</taxon>
        <taxon>Chromadorea</taxon>
        <taxon>Rhabditida</taxon>
        <taxon>Rhabditina</taxon>
        <taxon>Diplogasteromorpha</taxon>
        <taxon>Diplogasteroidea</taxon>
        <taxon>Neodiplogasteridae</taxon>
        <taxon>Pristionchus</taxon>
    </lineage>
</organism>
<dbReference type="PANTHER" id="PTHR33351:SF1">
    <property type="entry name" value="IG-LIKE DOMAIN-CONTAINING PROTEIN-RELATED"/>
    <property type="match status" value="1"/>
</dbReference>
<dbReference type="GO" id="GO:0051015">
    <property type="term" value="F:actin filament binding"/>
    <property type="evidence" value="ECO:0007669"/>
    <property type="project" value="TreeGrafter"/>
</dbReference>
<dbReference type="AlphaFoldDB" id="A0AAN4ZE52"/>
<protein>
    <submittedName>
        <fullName evidence="2">Uncharacterized protein</fullName>
    </submittedName>
</protein>
<evidence type="ECO:0000256" key="1">
    <source>
        <dbReference type="SAM" id="Coils"/>
    </source>
</evidence>